<evidence type="ECO:0000313" key="4">
    <source>
        <dbReference type="EMBL" id="PQM26716.1"/>
    </source>
</evidence>
<dbReference type="AlphaFoldDB" id="A0A2S8B313"/>
<comment type="similarity">
    <text evidence="1">Belongs to the ParB family.</text>
</comment>
<dbReference type="PANTHER" id="PTHR33375:SF7">
    <property type="entry name" value="CHROMOSOME 2-PARTITIONING PROTEIN PARB-RELATED"/>
    <property type="match status" value="1"/>
</dbReference>
<dbReference type="GO" id="GO:0003677">
    <property type="term" value="F:DNA binding"/>
    <property type="evidence" value="ECO:0007669"/>
    <property type="project" value="InterPro"/>
</dbReference>
<dbReference type="Proteomes" id="UP000238954">
    <property type="component" value="Chromosome"/>
</dbReference>
<dbReference type="InterPro" id="IPR003115">
    <property type="entry name" value="ParB_N"/>
</dbReference>
<dbReference type="SUPFAM" id="SSF109709">
    <property type="entry name" value="KorB DNA-binding domain-like"/>
    <property type="match status" value="1"/>
</dbReference>
<dbReference type="Gene3D" id="3.90.1530.30">
    <property type="match status" value="1"/>
</dbReference>
<dbReference type="NCBIfam" id="TIGR00180">
    <property type="entry name" value="parB_part"/>
    <property type="match status" value="1"/>
</dbReference>
<dbReference type="OrthoDB" id="9813122at2"/>
<dbReference type="GO" id="GO:0005694">
    <property type="term" value="C:chromosome"/>
    <property type="evidence" value="ECO:0007669"/>
    <property type="project" value="TreeGrafter"/>
</dbReference>
<dbReference type="Pfam" id="PF02195">
    <property type="entry name" value="ParB_N"/>
    <property type="match status" value="1"/>
</dbReference>
<evidence type="ECO:0000256" key="1">
    <source>
        <dbReference type="ARBA" id="ARBA00006295"/>
    </source>
</evidence>
<dbReference type="Gene3D" id="1.10.10.2830">
    <property type="match status" value="1"/>
</dbReference>
<dbReference type="InterPro" id="IPR004437">
    <property type="entry name" value="ParB/RepB/Spo0J"/>
</dbReference>
<dbReference type="GO" id="GO:0007059">
    <property type="term" value="P:chromosome segregation"/>
    <property type="evidence" value="ECO:0007669"/>
    <property type="project" value="TreeGrafter"/>
</dbReference>
<gene>
    <name evidence="4" type="ORF">CVO77_17080</name>
</gene>
<reference evidence="5" key="1">
    <citation type="submission" date="2017-11" db="EMBL/GenBank/DDBJ databases">
        <title>The complete genome sequence of Sphingopyxis pomeranensis sp. nov. strain WS5A3p.</title>
        <authorList>
            <person name="Kaminski M.A."/>
        </authorList>
    </citation>
    <scope>NUCLEOTIDE SEQUENCE [LARGE SCALE GENOMIC DNA]</scope>
    <source>
        <strain evidence="5">WS5A3p</strain>
    </source>
</reference>
<name>A0A2S8B313_9SPHN</name>
<dbReference type="SMART" id="SM00470">
    <property type="entry name" value="ParB"/>
    <property type="match status" value="1"/>
</dbReference>
<keyword evidence="5" id="KW-1185">Reference proteome</keyword>
<dbReference type="RefSeq" id="WP_106000085.1">
    <property type="nucleotide sequence ID" value="NZ_CM009578.1"/>
</dbReference>
<dbReference type="InterPro" id="IPR036086">
    <property type="entry name" value="ParB/Sulfiredoxin_sf"/>
</dbReference>
<organism evidence="4 5">
    <name type="scientific">Sphingopyxis lindanitolerans</name>
    <dbReference type="NCBI Taxonomy" id="2054227"/>
    <lineage>
        <taxon>Bacteria</taxon>
        <taxon>Pseudomonadati</taxon>
        <taxon>Pseudomonadota</taxon>
        <taxon>Alphaproteobacteria</taxon>
        <taxon>Sphingomonadales</taxon>
        <taxon>Sphingomonadaceae</taxon>
        <taxon>Sphingopyxis</taxon>
    </lineage>
</organism>
<dbReference type="InterPro" id="IPR050336">
    <property type="entry name" value="Chromosome_partition/occlusion"/>
</dbReference>
<comment type="caution">
    <text evidence="4">The sequence shown here is derived from an EMBL/GenBank/DDBJ whole genome shotgun (WGS) entry which is preliminary data.</text>
</comment>
<dbReference type="SUPFAM" id="SSF110849">
    <property type="entry name" value="ParB/Sulfiredoxin"/>
    <property type="match status" value="1"/>
</dbReference>
<sequence>MKLDFIDLDKLSIANVNMRGKGRDPDVSDILPSIRARGILVPLLVRPNCDPGRFEIVAGRRRFTAANCIVREGGAARPLPCAILDDGDDADALEASMIENLQRVAPDEVSQWEAFVKLAKTGRSIEEIADKFAFEVKAVKRILALGALLPRIRTLYRAGEIDPATVRQLTLASKSQQTAWLALHDDPQAYCPTGHQLKGWLFGGTAICADHALFDVAASGAVIVSDLFGEQNLFADSEQFWSLQMAEIEARKAGYIEAGWSDVIILERGDWFRTWDYAHAGKRKGGRIYVEVRATGEIGFHEGYLTAKEAEARARGDDVSAPVAKPKRPEATGAMNSYIGLHRHAAVRADLARHGGVALRAMAAHVIAGAGHYRVDLEPRKAPKPDIAASAERAPGETAFDLHRRAVLDLLVPGGDAPTVIGKGHDKLDFAPVFARLLDLPDAVVLEIVAIVMGETLQVGSAAVEAIGHHLGTDMTRYWQADAAFFSLLRDREVVLAMVAEVAGAAVAEANRNEKAKALKSIIADHLDGANGRAKAAAWVPKWMAFPPAAYTARGGVASVEADARASAEIEAEIARAARAAAAEADAFASRRANSGEDRGDDEGAVGCAADTGDSAAAPEAGDRHEVDVAPPLAA</sequence>
<dbReference type="EMBL" id="PHFW01000003">
    <property type="protein sequence ID" value="PQM26716.1"/>
    <property type="molecule type" value="Genomic_DNA"/>
</dbReference>
<feature type="domain" description="ParB-like N-terminal" evidence="3">
    <location>
        <begin position="4"/>
        <end position="101"/>
    </location>
</feature>
<dbReference type="PANTHER" id="PTHR33375">
    <property type="entry name" value="CHROMOSOME-PARTITIONING PROTEIN PARB-RELATED"/>
    <property type="match status" value="1"/>
</dbReference>
<feature type="region of interest" description="Disordered" evidence="2">
    <location>
        <begin position="590"/>
        <end position="635"/>
    </location>
</feature>
<accession>A0A2S8B313</accession>
<evidence type="ECO:0000259" key="3">
    <source>
        <dbReference type="SMART" id="SM00470"/>
    </source>
</evidence>
<proteinExistence type="inferred from homology"/>
<evidence type="ECO:0000313" key="5">
    <source>
        <dbReference type="Proteomes" id="UP000238954"/>
    </source>
</evidence>
<evidence type="ECO:0000256" key="2">
    <source>
        <dbReference type="SAM" id="MobiDB-lite"/>
    </source>
</evidence>
<protein>
    <submittedName>
        <fullName evidence="4">Chromosome partitioning protein ParB</fullName>
    </submittedName>
</protein>